<dbReference type="InterPro" id="IPR053211">
    <property type="entry name" value="DNA_repair-toleration"/>
</dbReference>
<protein>
    <recommendedName>
        <fullName evidence="5">Leucine-rich repeat-containing N-terminal plant-type domain-containing protein</fullName>
    </recommendedName>
</protein>
<dbReference type="SUPFAM" id="SSF52058">
    <property type="entry name" value="L domain-like"/>
    <property type="match status" value="1"/>
</dbReference>
<organism evidence="6 7">
    <name type="scientific">Rubus argutus</name>
    <name type="common">Southern blackberry</name>
    <dbReference type="NCBI Taxonomy" id="59490"/>
    <lineage>
        <taxon>Eukaryota</taxon>
        <taxon>Viridiplantae</taxon>
        <taxon>Streptophyta</taxon>
        <taxon>Embryophyta</taxon>
        <taxon>Tracheophyta</taxon>
        <taxon>Spermatophyta</taxon>
        <taxon>Magnoliopsida</taxon>
        <taxon>eudicotyledons</taxon>
        <taxon>Gunneridae</taxon>
        <taxon>Pentapetalae</taxon>
        <taxon>rosids</taxon>
        <taxon>fabids</taxon>
        <taxon>Rosales</taxon>
        <taxon>Rosaceae</taxon>
        <taxon>Rosoideae</taxon>
        <taxon>Rosoideae incertae sedis</taxon>
        <taxon>Rubus</taxon>
    </lineage>
</organism>
<dbReference type="PANTHER" id="PTHR48060">
    <property type="entry name" value="DNA DAMAGE-REPAIR/TOLERATION PROTEIN DRT100"/>
    <property type="match status" value="1"/>
</dbReference>
<dbReference type="EMBL" id="JBEDUW010000006">
    <property type="protein sequence ID" value="KAK9920139.1"/>
    <property type="molecule type" value="Genomic_DNA"/>
</dbReference>
<proteinExistence type="predicted"/>
<gene>
    <name evidence="6" type="ORF">M0R45_028700</name>
</gene>
<evidence type="ECO:0000313" key="7">
    <source>
        <dbReference type="Proteomes" id="UP001457282"/>
    </source>
</evidence>
<dbReference type="InterPro" id="IPR032675">
    <property type="entry name" value="LRR_dom_sf"/>
</dbReference>
<keyword evidence="3" id="KW-0677">Repeat</keyword>
<feature type="signal peptide" evidence="4">
    <location>
        <begin position="1"/>
        <end position="22"/>
    </location>
</feature>
<sequence>MATMRLLLFLALCSTGIHVILSDDAAALQSLKVAWKNYPPSWDRSSDYCGWKGVTCKDSSVTELRLSAVGLIGDLSGDIGALTELTSLDLSFNPGLTGSLSPGLGNLKKLNILILAGCRFTGNIPDELGNLGELTLLFSSVTSPAGLDQLLNAKHFHFYKNPAFRSNSKQPIQREMVLIHVPSSIAGCLTETNLVVLIPSTIGLVQTLEVLRLDRNALTGTVPSSISNLTNLNELVMDIRITSRYCAREAFQPARYTAKCRTEKQCI</sequence>
<feature type="domain" description="Leucine-rich repeat-containing N-terminal plant-type" evidence="5">
    <location>
        <begin position="22"/>
        <end position="56"/>
    </location>
</feature>
<dbReference type="AlphaFoldDB" id="A0AAW1W5Y7"/>
<dbReference type="Pfam" id="PF08263">
    <property type="entry name" value="LRRNT_2"/>
    <property type="match status" value="1"/>
</dbReference>
<accession>A0AAW1W5Y7</accession>
<reference evidence="6 7" key="1">
    <citation type="journal article" date="2023" name="G3 (Bethesda)">
        <title>A chromosome-length genome assembly and annotation of blackberry (Rubus argutus, cv. 'Hillquist').</title>
        <authorList>
            <person name="Bruna T."/>
            <person name="Aryal R."/>
            <person name="Dudchenko O."/>
            <person name="Sargent D.J."/>
            <person name="Mead D."/>
            <person name="Buti M."/>
            <person name="Cavallini A."/>
            <person name="Hytonen T."/>
            <person name="Andres J."/>
            <person name="Pham M."/>
            <person name="Weisz D."/>
            <person name="Mascagni F."/>
            <person name="Usai G."/>
            <person name="Natali L."/>
            <person name="Bassil N."/>
            <person name="Fernandez G.E."/>
            <person name="Lomsadze A."/>
            <person name="Armour M."/>
            <person name="Olukolu B."/>
            <person name="Poorten T."/>
            <person name="Britton C."/>
            <person name="Davik J."/>
            <person name="Ashrafi H."/>
            <person name="Aiden E.L."/>
            <person name="Borodovsky M."/>
            <person name="Worthington M."/>
        </authorList>
    </citation>
    <scope>NUCLEOTIDE SEQUENCE [LARGE SCALE GENOMIC DNA]</scope>
    <source>
        <strain evidence="6">PI 553951</strain>
    </source>
</reference>
<evidence type="ECO:0000256" key="1">
    <source>
        <dbReference type="ARBA" id="ARBA00022614"/>
    </source>
</evidence>
<dbReference type="InterPro" id="IPR013210">
    <property type="entry name" value="LRR_N_plant-typ"/>
</dbReference>
<comment type="caution">
    <text evidence="6">The sequence shown here is derived from an EMBL/GenBank/DDBJ whole genome shotgun (WGS) entry which is preliminary data.</text>
</comment>
<keyword evidence="7" id="KW-1185">Reference proteome</keyword>
<keyword evidence="1" id="KW-0433">Leucine-rich repeat</keyword>
<keyword evidence="2 4" id="KW-0732">Signal</keyword>
<dbReference type="Proteomes" id="UP001457282">
    <property type="component" value="Unassembled WGS sequence"/>
</dbReference>
<dbReference type="Pfam" id="PF00560">
    <property type="entry name" value="LRR_1"/>
    <property type="match status" value="3"/>
</dbReference>
<feature type="chain" id="PRO_5043497827" description="Leucine-rich repeat-containing N-terminal plant-type domain-containing protein" evidence="4">
    <location>
        <begin position="23"/>
        <end position="267"/>
    </location>
</feature>
<dbReference type="InterPro" id="IPR001611">
    <property type="entry name" value="Leu-rich_rpt"/>
</dbReference>
<evidence type="ECO:0000256" key="2">
    <source>
        <dbReference type="ARBA" id="ARBA00022729"/>
    </source>
</evidence>
<name>A0AAW1W5Y7_RUBAR</name>
<evidence type="ECO:0000256" key="4">
    <source>
        <dbReference type="SAM" id="SignalP"/>
    </source>
</evidence>
<evidence type="ECO:0000259" key="5">
    <source>
        <dbReference type="Pfam" id="PF08263"/>
    </source>
</evidence>
<dbReference type="PANTHER" id="PTHR48060:SF24">
    <property type="entry name" value="NON-SPECIFIC SERINE_THREONINE PROTEIN KINASE"/>
    <property type="match status" value="1"/>
</dbReference>
<dbReference type="Gene3D" id="3.80.10.10">
    <property type="entry name" value="Ribonuclease Inhibitor"/>
    <property type="match status" value="2"/>
</dbReference>
<evidence type="ECO:0000256" key="3">
    <source>
        <dbReference type="ARBA" id="ARBA00022737"/>
    </source>
</evidence>
<evidence type="ECO:0000313" key="6">
    <source>
        <dbReference type="EMBL" id="KAK9920139.1"/>
    </source>
</evidence>